<proteinExistence type="predicted"/>
<evidence type="ECO:0000313" key="2">
    <source>
        <dbReference type="EMBL" id="KDR41465.1"/>
    </source>
</evidence>
<dbReference type="STRING" id="60547.GCA_000751215_04138"/>
<dbReference type="Pfam" id="PF07978">
    <property type="entry name" value="NIPSNAP"/>
    <property type="match status" value="1"/>
</dbReference>
<protein>
    <recommendedName>
        <fullName evidence="1">NIPSNAP domain-containing protein</fullName>
    </recommendedName>
</protein>
<dbReference type="SUPFAM" id="SSF54909">
    <property type="entry name" value="Dimeric alpha+beta barrel"/>
    <property type="match status" value="1"/>
</dbReference>
<accession>A0A069PLH3</accession>
<comment type="caution">
    <text evidence="2">The sequence shown here is derived from an EMBL/GenBank/DDBJ whole genome shotgun (WGS) entry which is preliminary data.</text>
</comment>
<reference evidence="2 3" key="1">
    <citation type="submission" date="2014-03" db="EMBL/GenBank/DDBJ databases">
        <title>Draft Genome Sequences of Four Burkholderia Strains.</title>
        <authorList>
            <person name="Liu X.Y."/>
            <person name="Li C.X."/>
            <person name="Xu J.H."/>
        </authorList>
    </citation>
    <scope>NUCLEOTIDE SEQUENCE [LARGE SCALE GENOMIC DNA]</scope>
    <source>
        <strain evidence="2 3">DSM 50014</strain>
    </source>
</reference>
<name>A0A069PLH3_9BURK</name>
<organism evidence="2 3">
    <name type="scientific">Caballeronia glathei</name>
    <dbReference type="NCBI Taxonomy" id="60547"/>
    <lineage>
        <taxon>Bacteria</taxon>
        <taxon>Pseudomonadati</taxon>
        <taxon>Pseudomonadota</taxon>
        <taxon>Betaproteobacteria</taxon>
        <taxon>Burkholderiales</taxon>
        <taxon>Burkholderiaceae</taxon>
        <taxon>Caballeronia</taxon>
    </lineage>
</organism>
<evidence type="ECO:0000313" key="3">
    <source>
        <dbReference type="Proteomes" id="UP000027466"/>
    </source>
</evidence>
<dbReference type="EMBL" id="JFHC01000027">
    <property type="protein sequence ID" value="KDR41465.1"/>
    <property type="molecule type" value="Genomic_DNA"/>
</dbReference>
<dbReference type="AlphaFoldDB" id="A0A069PLH3"/>
<dbReference type="RefSeq" id="WP_035934725.1">
    <property type="nucleotide sequence ID" value="NZ_CADFFX010000005.1"/>
</dbReference>
<gene>
    <name evidence="2" type="ORF">BG61_17450</name>
</gene>
<dbReference type="Gene3D" id="3.30.70.100">
    <property type="match status" value="1"/>
</dbReference>
<dbReference type="InterPro" id="IPR011008">
    <property type="entry name" value="Dimeric_a/b-barrel"/>
</dbReference>
<sequence length="108" mass="12504">MIVEMRIYHCAPTRLPALLDRFSNTTLGFFEKYGIEQIGFWTTLVGPSNHALTYMLKWESLAEREQKWNAFQADADWIAKRAASEAERPIVERIESHFLTPVAFSALR</sequence>
<feature type="domain" description="NIPSNAP" evidence="1">
    <location>
        <begin position="3"/>
        <end position="105"/>
    </location>
</feature>
<evidence type="ECO:0000259" key="1">
    <source>
        <dbReference type="Pfam" id="PF07978"/>
    </source>
</evidence>
<keyword evidence="3" id="KW-1185">Reference proteome</keyword>
<dbReference type="InterPro" id="IPR012577">
    <property type="entry name" value="NIPSNAP"/>
</dbReference>
<dbReference type="Proteomes" id="UP000027466">
    <property type="component" value="Unassembled WGS sequence"/>
</dbReference>